<sequence length="221" mass="25344">MILSAEAKQSRRSRLSMSNICTWSRNPTQVLNPHSSRRSWRKKKFHPPDIPFHFEEYLFNDYENTSNYSYEKRPPTRVSDRPLEPTAKTFRISTNSTTKGLGIISGVPTWHNSVEAILDFHVFEIFYLDILIGHPIEKLLDVPETGVLNRKIGRIATFVPEMQSTNSLIEPIPIPEPIEEVLAISPFEPLESTLDESIEEFNQGDDEYGETIDLPKTDQPS</sequence>
<dbReference type="HOGENOM" id="CLU_1252393_0_0_1"/>
<accession>A0A0E0JZE8</accession>
<dbReference type="EnsemblPlants" id="OPUNC02G13670.1">
    <property type="protein sequence ID" value="OPUNC02G13670.1"/>
    <property type="gene ID" value="OPUNC02G13670"/>
</dbReference>
<feature type="compositionally biased region" description="Acidic residues" evidence="1">
    <location>
        <begin position="194"/>
        <end position="210"/>
    </location>
</feature>
<dbReference type="eggNOG" id="ENOG502R4QJ">
    <property type="taxonomic scope" value="Eukaryota"/>
</dbReference>
<name>A0A0E0JZE8_ORYPU</name>
<reference evidence="2" key="1">
    <citation type="submission" date="2015-04" db="UniProtKB">
        <authorList>
            <consortium name="EnsemblPlants"/>
        </authorList>
    </citation>
    <scope>IDENTIFICATION</scope>
</reference>
<reference evidence="2" key="2">
    <citation type="submission" date="2018-05" db="EMBL/GenBank/DDBJ databases">
        <title>OpunRS2 (Oryza punctata Reference Sequence Version 2).</title>
        <authorList>
            <person name="Zhang J."/>
            <person name="Kudrna D."/>
            <person name="Lee S."/>
            <person name="Talag J."/>
            <person name="Welchert J."/>
            <person name="Wing R.A."/>
        </authorList>
    </citation>
    <scope>NUCLEOTIDE SEQUENCE [LARGE SCALE GENOMIC DNA]</scope>
</reference>
<evidence type="ECO:0000313" key="2">
    <source>
        <dbReference type="EnsemblPlants" id="OPUNC02G13670.1"/>
    </source>
</evidence>
<dbReference type="Proteomes" id="UP000026962">
    <property type="component" value="Chromosome 2"/>
</dbReference>
<dbReference type="AlphaFoldDB" id="A0A0E0JZE8"/>
<proteinExistence type="predicted"/>
<evidence type="ECO:0000256" key="1">
    <source>
        <dbReference type="SAM" id="MobiDB-lite"/>
    </source>
</evidence>
<evidence type="ECO:0000313" key="3">
    <source>
        <dbReference type="Proteomes" id="UP000026962"/>
    </source>
</evidence>
<feature type="region of interest" description="Disordered" evidence="1">
    <location>
        <begin position="194"/>
        <end position="221"/>
    </location>
</feature>
<keyword evidence="3" id="KW-1185">Reference proteome</keyword>
<dbReference type="STRING" id="4537.A0A0E0JZE8"/>
<dbReference type="Gramene" id="OPUNC02G13670.1">
    <property type="protein sequence ID" value="OPUNC02G13670.1"/>
    <property type="gene ID" value="OPUNC02G13670"/>
</dbReference>
<protein>
    <submittedName>
        <fullName evidence="2">Uncharacterized protein</fullName>
    </submittedName>
</protein>
<organism evidence="2">
    <name type="scientific">Oryza punctata</name>
    <name type="common">Red rice</name>
    <dbReference type="NCBI Taxonomy" id="4537"/>
    <lineage>
        <taxon>Eukaryota</taxon>
        <taxon>Viridiplantae</taxon>
        <taxon>Streptophyta</taxon>
        <taxon>Embryophyta</taxon>
        <taxon>Tracheophyta</taxon>
        <taxon>Spermatophyta</taxon>
        <taxon>Magnoliopsida</taxon>
        <taxon>Liliopsida</taxon>
        <taxon>Poales</taxon>
        <taxon>Poaceae</taxon>
        <taxon>BOP clade</taxon>
        <taxon>Oryzoideae</taxon>
        <taxon>Oryzeae</taxon>
        <taxon>Oryzinae</taxon>
        <taxon>Oryza</taxon>
    </lineage>
</organism>